<protein>
    <recommendedName>
        <fullName evidence="2">alpha-L-rhamnosidase</fullName>
        <ecNumber evidence="2">3.2.1.40</ecNumber>
    </recommendedName>
</protein>
<evidence type="ECO:0000256" key="3">
    <source>
        <dbReference type="ARBA" id="ARBA00022801"/>
    </source>
</evidence>
<dbReference type="Pfam" id="PF17390">
    <property type="entry name" value="Bac_rhamnosid_C"/>
    <property type="match status" value="1"/>
</dbReference>
<dbReference type="InterPro" id="IPR035396">
    <property type="entry name" value="Bac_rhamnosid6H"/>
</dbReference>
<evidence type="ECO:0000259" key="5">
    <source>
        <dbReference type="Pfam" id="PF08531"/>
    </source>
</evidence>
<dbReference type="PANTHER" id="PTHR33307">
    <property type="entry name" value="ALPHA-RHAMNOSIDASE (EUROFUNG)"/>
    <property type="match status" value="1"/>
</dbReference>
<comment type="catalytic activity">
    <reaction evidence="1">
        <text>Hydrolysis of terminal non-reducing alpha-L-rhamnose residues in alpha-L-rhamnosides.</text>
        <dbReference type="EC" id="3.2.1.40"/>
    </reaction>
</comment>
<comment type="caution">
    <text evidence="8">The sequence shown here is derived from an EMBL/GenBank/DDBJ whole genome shotgun (WGS) entry which is preliminary data.</text>
</comment>
<dbReference type="InterPro" id="IPR008902">
    <property type="entry name" value="Rhamnosid_concanavalin"/>
</dbReference>
<feature type="domain" description="Alpha-L-rhamnosidase six-hairpin glycosidase" evidence="6">
    <location>
        <begin position="444"/>
        <end position="798"/>
    </location>
</feature>
<dbReference type="Gene3D" id="2.60.420.10">
    <property type="entry name" value="Maltose phosphorylase, domain 3"/>
    <property type="match status" value="1"/>
</dbReference>
<dbReference type="InterPro" id="IPR016007">
    <property type="entry name" value="Alpha_rhamnosid"/>
</dbReference>
<dbReference type="EMBL" id="JAPFFF010000037">
    <property type="protein sequence ID" value="KAK8842921.1"/>
    <property type="molecule type" value="Genomic_DNA"/>
</dbReference>
<dbReference type="EC" id="3.2.1.40" evidence="2"/>
<evidence type="ECO:0000259" key="7">
    <source>
        <dbReference type="Pfam" id="PF17390"/>
    </source>
</evidence>
<dbReference type="Proteomes" id="UP001470230">
    <property type="component" value="Unassembled WGS sequence"/>
</dbReference>
<evidence type="ECO:0000256" key="2">
    <source>
        <dbReference type="ARBA" id="ARBA00012652"/>
    </source>
</evidence>
<evidence type="ECO:0000256" key="1">
    <source>
        <dbReference type="ARBA" id="ARBA00001445"/>
    </source>
</evidence>
<feature type="domain" description="Alpha-L-rhamnosidase concanavalin-like" evidence="4">
    <location>
        <begin position="341"/>
        <end position="438"/>
    </location>
</feature>
<reference evidence="8 9" key="1">
    <citation type="submission" date="2024-04" db="EMBL/GenBank/DDBJ databases">
        <title>Tritrichomonas musculus Genome.</title>
        <authorList>
            <person name="Alves-Ferreira E."/>
            <person name="Grigg M."/>
            <person name="Lorenzi H."/>
            <person name="Galac M."/>
        </authorList>
    </citation>
    <scope>NUCLEOTIDE SEQUENCE [LARGE SCALE GENOMIC DNA]</scope>
    <source>
        <strain evidence="8 9">EAF2021</strain>
    </source>
</reference>
<evidence type="ECO:0000313" key="9">
    <source>
        <dbReference type="Proteomes" id="UP001470230"/>
    </source>
</evidence>
<dbReference type="Pfam" id="PF08531">
    <property type="entry name" value="Bac_rhamnosid_N"/>
    <property type="match status" value="1"/>
</dbReference>
<dbReference type="InterPro" id="IPR008928">
    <property type="entry name" value="6-hairpin_glycosidase_sf"/>
</dbReference>
<accession>A0ABR2H9U0</accession>
<name>A0ABR2H9U0_9EUKA</name>
<dbReference type="Gene3D" id="2.60.120.260">
    <property type="entry name" value="Galactose-binding domain-like"/>
    <property type="match status" value="2"/>
</dbReference>
<sequence>MVAQVTRMRLNGLPTPLGYDTSSLSFSWVVEGTKSQTQKAARVIISTDPKCDPNVKDHLVHDSGESAEINSIDYDPKIDTKTLKPRTRYYWKVIVETDKNEKIESPISYFETSKLNEPWTAKWISTEKVSKIDPPYVRKTFTIPDSKKVKEARVYITGFGLYELYVNGEKPSDEFFAPFNTNYRLWVQYQTFDVTKQIHANKNAIGVQLGDGWAKGRVGFEHPHADFTRKTDFRGTPVDYASDRYELLCELHILYEDGSTGVINSDKTWKCHKSNVLTNNIYDGEVQDANLAIEGWNKPELDEKDWTECVEVTEKLHDKLVPRYSVPVVVKGHVKPKEIIHTPAGETVIDMGQNMTGWVQFKCKAKKGFEVILQHGEVLQNDNFFNENLRSALEEFRYVSDGKEHLVHPHFTYFGFRYVKLTQWDGPVNIEDFVGCSVYSDLDAVGQLETGVELVNKFISCGIWSQRDNFVDVPTDCPQRDERLGWTADAQIFCETAMFNMNCYAFYRKYLKELYNHQLRDDGIPPLWVPQFIPRKETPYFCSDGMIAWSDAATVIPWNVYLMNGKEQILKDQYESMRMWVDVMQGHIKDGLWDRTYQQLCDWLALDGPDTPDNAGKVVGGTEETFQCTAYYYFSLTLVAKAAKVLKDNASYEKYTKLAEETLKAIRNEYFTPNGRCAVQTQTALSLTIMLGLQPEGKESTSVNTLHKLLENKNMHLCTGFLGTPILCRALTKGGNPQDAVTAFLQKDFPGWLYPLSMGATTTWERWNSLQPDGKVSPDGMNSFNHYAYASILEWIYCDVCGLNPMDEYPGFKRVIIHPHADERLGYAKATHESPMGKYECGWKVEDGKVHYTFTIPFNAEGKLVLDDLKKEDVISSNCEVSEEGNQLVSKFLKSGTYEIVYKYKKPNYQLPNKYK</sequence>
<proteinExistence type="predicted"/>
<evidence type="ECO:0000259" key="6">
    <source>
        <dbReference type="Pfam" id="PF17389"/>
    </source>
</evidence>
<dbReference type="Pfam" id="PF17389">
    <property type="entry name" value="Bac_rhamnosid6H"/>
    <property type="match status" value="1"/>
</dbReference>
<dbReference type="SUPFAM" id="SSF48208">
    <property type="entry name" value="Six-hairpin glycosidases"/>
    <property type="match status" value="1"/>
</dbReference>
<keyword evidence="9" id="KW-1185">Reference proteome</keyword>
<organism evidence="8 9">
    <name type="scientific">Tritrichomonas musculus</name>
    <dbReference type="NCBI Taxonomy" id="1915356"/>
    <lineage>
        <taxon>Eukaryota</taxon>
        <taxon>Metamonada</taxon>
        <taxon>Parabasalia</taxon>
        <taxon>Tritrichomonadida</taxon>
        <taxon>Tritrichomonadidae</taxon>
        <taxon>Tritrichomonas</taxon>
    </lineage>
</organism>
<dbReference type="Gene3D" id="1.50.10.10">
    <property type="match status" value="1"/>
</dbReference>
<evidence type="ECO:0000313" key="8">
    <source>
        <dbReference type="EMBL" id="KAK8842921.1"/>
    </source>
</evidence>
<evidence type="ECO:0000259" key="4">
    <source>
        <dbReference type="Pfam" id="PF05592"/>
    </source>
</evidence>
<dbReference type="InterPro" id="IPR013737">
    <property type="entry name" value="Bac_rhamnosid_N"/>
</dbReference>
<dbReference type="InterPro" id="IPR013783">
    <property type="entry name" value="Ig-like_fold"/>
</dbReference>
<dbReference type="PIRSF" id="PIRSF010631">
    <property type="entry name" value="A-rhamnsds"/>
    <property type="match status" value="1"/>
</dbReference>
<feature type="domain" description="Alpha-L-rhamnosidase C-terminal" evidence="7">
    <location>
        <begin position="809"/>
        <end position="874"/>
    </location>
</feature>
<dbReference type="Gene3D" id="2.60.40.10">
    <property type="entry name" value="Immunoglobulins"/>
    <property type="match status" value="1"/>
</dbReference>
<dbReference type="InterPro" id="IPR035398">
    <property type="entry name" value="Bac_rhamnosid_C"/>
</dbReference>
<dbReference type="PANTHER" id="PTHR33307:SF6">
    <property type="entry name" value="ALPHA-RHAMNOSIDASE (EUROFUNG)-RELATED"/>
    <property type="match status" value="1"/>
</dbReference>
<feature type="domain" description="Bacterial alpha-L-rhamnosidase N-terminal" evidence="5">
    <location>
        <begin position="147"/>
        <end position="330"/>
    </location>
</feature>
<dbReference type="Pfam" id="PF25788">
    <property type="entry name" value="Ig_Rha78A_N"/>
    <property type="match status" value="1"/>
</dbReference>
<keyword evidence="3" id="KW-0378">Hydrolase</keyword>
<dbReference type="InterPro" id="IPR012341">
    <property type="entry name" value="6hp_glycosidase-like_sf"/>
</dbReference>
<gene>
    <name evidence="8" type="ORF">M9Y10_025787</name>
</gene>
<dbReference type="Pfam" id="PF05592">
    <property type="entry name" value="Bac_rhamnosid"/>
    <property type="match status" value="1"/>
</dbReference>